<keyword evidence="1" id="KW-1133">Transmembrane helix</keyword>
<protein>
    <submittedName>
        <fullName evidence="2">YggT family protein</fullName>
    </submittedName>
</protein>
<organism evidence="2 3">
    <name type="scientific">Brevundimonas alba</name>
    <dbReference type="NCBI Taxonomy" id="74314"/>
    <lineage>
        <taxon>Bacteria</taxon>
        <taxon>Pseudomonadati</taxon>
        <taxon>Pseudomonadota</taxon>
        <taxon>Alphaproteobacteria</taxon>
        <taxon>Caulobacterales</taxon>
        <taxon>Caulobacteraceae</taxon>
        <taxon>Brevundimonas</taxon>
    </lineage>
</organism>
<dbReference type="Proteomes" id="UP000587415">
    <property type="component" value="Unassembled WGS sequence"/>
</dbReference>
<dbReference type="Pfam" id="PF02325">
    <property type="entry name" value="CCB3_YggT"/>
    <property type="match status" value="1"/>
</dbReference>
<evidence type="ECO:0000256" key="1">
    <source>
        <dbReference type="SAM" id="Phobius"/>
    </source>
</evidence>
<dbReference type="AlphaFoldDB" id="A0A7X5YID3"/>
<accession>A0A7X5YID3</accession>
<dbReference type="GO" id="GO:0016020">
    <property type="term" value="C:membrane"/>
    <property type="evidence" value="ECO:0007669"/>
    <property type="project" value="InterPro"/>
</dbReference>
<sequence>MAAIIGFIFFVIDAVLGLFVLALVVYAILSWLVAFDVINYRNRFVASLSHALDTIISPVLAPLRAVIPPLGGMDVTPIIAWILIAGVRIYLLPASKAALLTLTAGTYY</sequence>
<keyword evidence="1" id="KW-0472">Membrane</keyword>
<feature type="transmembrane region" description="Helical" evidence="1">
    <location>
        <begin position="75"/>
        <end position="92"/>
    </location>
</feature>
<comment type="caution">
    <text evidence="2">The sequence shown here is derived from an EMBL/GenBank/DDBJ whole genome shotgun (WGS) entry which is preliminary data.</text>
</comment>
<evidence type="ECO:0000313" key="2">
    <source>
        <dbReference type="EMBL" id="NJC40503.1"/>
    </source>
</evidence>
<evidence type="ECO:0000313" key="3">
    <source>
        <dbReference type="Proteomes" id="UP000587415"/>
    </source>
</evidence>
<proteinExistence type="predicted"/>
<keyword evidence="3" id="KW-1185">Reference proteome</keyword>
<dbReference type="RefSeq" id="WP_168045376.1">
    <property type="nucleotide sequence ID" value="NZ_JAATJM010000001.1"/>
</dbReference>
<name>A0A7X5YID3_9CAUL</name>
<dbReference type="EMBL" id="JAATJM010000001">
    <property type="protein sequence ID" value="NJC40503.1"/>
    <property type="molecule type" value="Genomic_DNA"/>
</dbReference>
<dbReference type="InterPro" id="IPR003425">
    <property type="entry name" value="CCB3/YggT"/>
</dbReference>
<keyword evidence="1" id="KW-0812">Transmembrane</keyword>
<feature type="transmembrane region" description="Helical" evidence="1">
    <location>
        <begin position="6"/>
        <end position="32"/>
    </location>
</feature>
<reference evidence="2 3" key="1">
    <citation type="submission" date="2020-03" db="EMBL/GenBank/DDBJ databases">
        <title>Genomic Encyclopedia of Type Strains, Phase IV (KMG-IV): sequencing the most valuable type-strain genomes for metagenomic binning, comparative biology and taxonomic classification.</title>
        <authorList>
            <person name="Goeker M."/>
        </authorList>
    </citation>
    <scope>NUCLEOTIDE SEQUENCE [LARGE SCALE GENOMIC DNA]</scope>
    <source>
        <strain evidence="2 3">DSM 4736</strain>
    </source>
</reference>
<gene>
    <name evidence="2" type="ORF">GGQ87_000761</name>
</gene>